<keyword evidence="2" id="KW-1185">Reference proteome</keyword>
<evidence type="ECO:0000313" key="1">
    <source>
        <dbReference type="EMBL" id="MBF9151428.1"/>
    </source>
</evidence>
<sequence>MSGLDWNAEATLHERDDQGSELQYNFSSLKKAPLRELVAEVAAMDAAQRARLVIDVAGGKSLNVTEILEIAAKEGLA</sequence>
<dbReference type="RefSeq" id="WP_196275749.1">
    <property type="nucleotide sequence ID" value="NZ_JADQDC010000006.1"/>
</dbReference>
<dbReference type="Proteomes" id="UP000600799">
    <property type="component" value="Unassembled WGS sequence"/>
</dbReference>
<proteinExistence type="predicted"/>
<reference evidence="1 2" key="1">
    <citation type="submission" date="2020-11" db="EMBL/GenBank/DDBJ databases">
        <title>The genome sequence of Novosphingobium sp. 1Y9A.</title>
        <authorList>
            <person name="Liu Y."/>
        </authorList>
    </citation>
    <scope>NUCLEOTIDE SEQUENCE [LARGE SCALE GENOMIC DNA]</scope>
    <source>
        <strain evidence="1 2">1Y9A</strain>
    </source>
</reference>
<name>A0ABS0HGP5_9SPHN</name>
<gene>
    <name evidence="1" type="ORF">I2488_10475</name>
</gene>
<evidence type="ECO:0000313" key="2">
    <source>
        <dbReference type="Proteomes" id="UP000600799"/>
    </source>
</evidence>
<protein>
    <submittedName>
        <fullName evidence="1">Uncharacterized protein</fullName>
    </submittedName>
</protein>
<organism evidence="1 2">
    <name type="scientific">Novosphingobium jiangmenense</name>
    <dbReference type="NCBI Taxonomy" id="2791981"/>
    <lineage>
        <taxon>Bacteria</taxon>
        <taxon>Pseudomonadati</taxon>
        <taxon>Pseudomonadota</taxon>
        <taxon>Alphaproteobacteria</taxon>
        <taxon>Sphingomonadales</taxon>
        <taxon>Sphingomonadaceae</taxon>
        <taxon>Novosphingobium</taxon>
    </lineage>
</organism>
<comment type="caution">
    <text evidence="1">The sequence shown here is derived from an EMBL/GenBank/DDBJ whole genome shotgun (WGS) entry which is preliminary data.</text>
</comment>
<dbReference type="EMBL" id="JADQDC010000006">
    <property type="protein sequence ID" value="MBF9151428.1"/>
    <property type="molecule type" value="Genomic_DNA"/>
</dbReference>
<accession>A0ABS0HGP5</accession>